<reference evidence="2" key="2">
    <citation type="submission" date="2025-08" db="UniProtKB">
        <authorList>
            <consortium name="Ensembl"/>
        </authorList>
    </citation>
    <scope>IDENTIFICATION</scope>
</reference>
<evidence type="ECO:0000313" key="3">
    <source>
        <dbReference type="Proteomes" id="UP000472268"/>
    </source>
</evidence>
<feature type="domain" description="G protein gamma" evidence="1">
    <location>
        <begin position="10"/>
        <end position="68"/>
    </location>
</feature>
<sequence length="77" mass="8611">MSGPSLVVALKPAVQPLPWRQGCNPVRCPQAAAGVEQLCLHRVQHNAPLTRGTSSRNPFRRPRVCSFCRKTNVWMVF</sequence>
<evidence type="ECO:0000313" key="2">
    <source>
        <dbReference type="Ensembl" id="ENSSSUP00005010051.1"/>
    </source>
</evidence>
<dbReference type="Ensembl" id="ENSSSUT00005011532.1">
    <property type="protein sequence ID" value="ENSSSUP00005010051.1"/>
    <property type="gene ID" value="ENSSSUG00005006478.1"/>
</dbReference>
<dbReference type="GO" id="GO:0007186">
    <property type="term" value="P:G protein-coupled receptor signaling pathway"/>
    <property type="evidence" value="ECO:0007669"/>
    <property type="project" value="InterPro"/>
</dbReference>
<keyword evidence="3" id="KW-1185">Reference proteome</keyword>
<dbReference type="InterPro" id="IPR015898">
    <property type="entry name" value="G-protein_gamma-like_dom"/>
</dbReference>
<reference evidence="2" key="3">
    <citation type="submission" date="2025-09" db="UniProtKB">
        <authorList>
            <consortium name="Ensembl"/>
        </authorList>
    </citation>
    <scope>IDENTIFICATION</scope>
</reference>
<dbReference type="Proteomes" id="UP000472268">
    <property type="component" value="Chromosome 4"/>
</dbReference>
<dbReference type="PROSITE" id="PS50058">
    <property type="entry name" value="G_PROTEIN_GAMMA"/>
    <property type="match status" value="1"/>
</dbReference>
<name>A0A673TLY4_SURSU</name>
<dbReference type="AlphaFoldDB" id="A0A673TLY4"/>
<protein>
    <recommendedName>
        <fullName evidence="1">G protein gamma domain-containing protein</fullName>
    </recommendedName>
</protein>
<organism evidence="2 3">
    <name type="scientific">Suricata suricatta</name>
    <name type="common">Meerkat</name>
    <dbReference type="NCBI Taxonomy" id="37032"/>
    <lineage>
        <taxon>Eukaryota</taxon>
        <taxon>Metazoa</taxon>
        <taxon>Chordata</taxon>
        <taxon>Craniata</taxon>
        <taxon>Vertebrata</taxon>
        <taxon>Euteleostomi</taxon>
        <taxon>Mammalia</taxon>
        <taxon>Eutheria</taxon>
        <taxon>Laurasiatheria</taxon>
        <taxon>Carnivora</taxon>
        <taxon>Feliformia</taxon>
        <taxon>Herpestidae</taxon>
        <taxon>Suricata</taxon>
    </lineage>
</organism>
<reference evidence="2 3" key="1">
    <citation type="submission" date="2019-05" db="EMBL/GenBank/DDBJ databases">
        <title>A Chromosome-scale Meerkat (S. suricatta) Genome Assembly.</title>
        <authorList>
            <person name="Dudchenko O."/>
            <person name="Lieberman Aiden E."/>
            <person name="Tung J."/>
            <person name="Barreiro L.B."/>
            <person name="Clutton-Brock T.H."/>
        </authorList>
    </citation>
    <scope>NUCLEOTIDE SEQUENCE [LARGE SCALE GENOMIC DNA]</scope>
</reference>
<proteinExistence type="predicted"/>
<evidence type="ECO:0000259" key="1">
    <source>
        <dbReference type="PROSITE" id="PS50058"/>
    </source>
</evidence>
<accession>A0A673TLY4</accession>